<evidence type="ECO:0000256" key="1">
    <source>
        <dbReference type="ARBA" id="ARBA00022460"/>
    </source>
</evidence>
<dbReference type="Pfam" id="PF00379">
    <property type="entry name" value="Chitin_bind_4"/>
    <property type="match status" value="1"/>
</dbReference>
<gene>
    <name evidence="4" type="ORF">DIATSA_LOCUS2221</name>
</gene>
<dbReference type="InterPro" id="IPR031311">
    <property type="entry name" value="CHIT_BIND_RR_consensus"/>
</dbReference>
<dbReference type="OrthoDB" id="6622265at2759"/>
<sequence length="251" mass="25604">MAAKFIVLAVMVAAARAGGVIGNKARGSIAGGAIGGVANAGDHSNFSYGVKDPNTGDVKDQHERRVGDSVVGQYSLLESDGTKRVVEYSANPQTGFNAVVRKEGVAVHPPSPVQPGNPLTGPLGYGASDSPFAYTGPHASPLAHNPAVNPLAYNARNSLAHRAPFNSLAYGSNPLAFGGHVNPSAYGAQANPLSYAHGLDFNALRGAYAGLPGPHGPYGSYGTPLAHSAFGAPLVNHFGAHGVASDTRFGW</sequence>
<keyword evidence="1" id="KW-0193">Cuticle</keyword>
<dbReference type="InterPro" id="IPR051217">
    <property type="entry name" value="Insect_Cuticle_Struc_Prot"/>
</dbReference>
<feature type="signal peptide" evidence="3">
    <location>
        <begin position="1"/>
        <end position="17"/>
    </location>
</feature>
<protein>
    <submittedName>
        <fullName evidence="4">Uncharacterized protein</fullName>
    </submittedName>
</protein>
<dbReference type="AlphaFoldDB" id="A0A9N9QVJ2"/>
<dbReference type="Proteomes" id="UP001153714">
    <property type="component" value="Chromosome 12"/>
</dbReference>
<evidence type="ECO:0000256" key="2">
    <source>
        <dbReference type="ARBA" id="ARBA00022729"/>
    </source>
</evidence>
<evidence type="ECO:0000256" key="3">
    <source>
        <dbReference type="SAM" id="SignalP"/>
    </source>
</evidence>
<name>A0A9N9QVJ2_9NEOP</name>
<feature type="chain" id="PRO_5040111328" evidence="3">
    <location>
        <begin position="18"/>
        <end position="251"/>
    </location>
</feature>
<keyword evidence="5" id="KW-1185">Reference proteome</keyword>
<dbReference type="PANTHER" id="PTHR12236:SF75">
    <property type="entry name" value="CUTICULAR PROTEIN 62BB, ISOFORM A"/>
    <property type="match status" value="1"/>
</dbReference>
<keyword evidence="2 3" id="KW-0732">Signal</keyword>
<reference evidence="4" key="2">
    <citation type="submission" date="2022-10" db="EMBL/GenBank/DDBJ databases">
        <authorList>
            <consortium name="ENA_rothamsted_submissions"/>
            <consortium name="culmorum"/>
            <person name="King R."/>
        </authorList>
    </citation>
    <scope>NUCLEOTIDE SEQUENCE</scope>
</reference>
<evidence type="ECO:0000313" key="4">
    <source>
        <dbReference type="EMBL" id="CAG9784103.1"/>
    </source>
</evidence>
<dbReference type="GO" id="GO:0005615">
    <property type="term" value="C:extracellular space"/>
    <property type="evidence" value="ECO:0007669"/>
    <property type="project" value="TreeGrafter"/>
</dbReference>
<dbReference type="PROSITE" id="PS00233">
    <property type="entry name" value="CHIT_BIND_RR_1"/>
    <property type="match status" value="1"/>
</dbReference>
<dbReference type="GO" id="GO:0042302">
    <property type="term" value="F:structural constituent of cuticle"/>
    <property type="evidence" value="ECO:0007669"/>
    <property type="project" value="UniProtKB-KW"/>
</dbReference>
<dbReference type="GO" id="GO:0031012">
    <property type="term" value="C:extracellular matrix"/>
    <property type="evidence" value="ECO:0007669"/>
    <property type="project" value="TreeGrafter"/>
</dbReference>
<proteinExistence type="predicted"/>
<accession>A0A9N9QVJ2</accession>
<dbReference type="PANTHER" id="PTHR12236">
    <property type="entry name" value="STRUCTURAL CONTITUENT OF CUTICLE"/>
    <property type="match status" value="1"/>
</dbReference>
<evidence type="ECO:0000313" key="5">
    <source>
        <dbReference type="Proteomes" id="UP001153714"/>
    </source>
</evidence>
<dbReference type="InterPro" id="IPR000618">
    <property type="entry name" value="Insect_cuticle"/>
</dbReference>
<dbReference type="EMBL" id="OU893343">
    <property type="protein sequence ID" value="CAG9784103.1"/>
    <property type="molecule type" value="Genomic_DNA"/>
</dbReference>
<organism evidence="4 5">
    <name type="scientific">Diatraea saccharalis</name>
    <name type="common">sugarcane borer</name>
    <dbReference type="NCBI Taxonomy" id="40085"/>
    <lineage>
        <taxon>Eukaryota</taxon>
        <taxon>Metazoa</taxon>
        <taxon>Ecdysozoa</taxon>
        <taxon>Arthropoda</taxon>
        <taxon>Hexapoda</taxon>
        <taxon>Insecta</taxon>
        <taxon>Pterygota</taxon>
        <taxon>Neoptera</taxon>
        <taxon>Endopterygota</taxon>
        <taxon>Lepidoptera</taxon>
        <taxon>Glossata</taxon>
        <taxon>Ditrysia</taxon>
        <taxon>Pyraloidea</taxon>
        <taxon>Crambidae</taxon>
        <taxon>Crambinae</taxon>
        <taxon>Diatraea</taxon>
    </lineage>
</organism>
<reference evidence="4" key="1">
    <citation type="submission" date="2021-12" db="EMBL/GenBank/DDBJ databases">
        <authorList>
            <person name="King R."/>
        </authorList>
    </citation>
    <scope>NUCLEOTIDE SEQUENCE</scope>
</reference>